<organism evidence="2 3">
    <name type="scientific">Lysinibacillus telephonicus</name>
    <dbReference type="NCBI Taxonomy" id="1714840"/>
    <lineage>
        <taxon>Bacteria</taxon>
        <taxon>Bacillati</taxon>
        <taxon>Bacillota</taxon>
        <taxon>Bacilli</taxon>
        <taxon>Bacillales</taxon>
        <taxon>Bacillaceae</taxon>
        <taxon>Lysinibacillus</taxon>
    </lineage>
</organism>
<dbReference type="RefSeq" id="WP_126293153.1">
    <property type="nucleotide sequence ID" value="NZ_RXNR01000009.1"/>
</dbReference>
<feature type="transmembrane region" description="Helical" evidence="1">
    <location>
        <begin position="65"/>
        <end position="84"/>
    </location>
</feature>
<keyword evidence="3" id="KW-1185">Reference proteome</keyword>
<gene>
    <name evidence="2" type="ORF">EKG35_04420</name>
</gene>
<evidence type="ECO:0000313" key="3">
    <source>
        <dbReference type="Proteomes" id="UP000276349"/>
    </source>
</evidence>
<dbReference type="AlphaFoldDB" id="A0A3S0HMW1"/>
<keyword evidence="1" id="KW-0812">Transmembrane</keyword>
<comment type="caution">
    <text evidence="2">The sequence shown here is derived from an EMBL/GenBank/DDBJ whole genome shotgun (WGS) entry which is preliminary data.</text>
</comment>
<keyword evidence="1" id="KW-0472">Membrane</keyword>
<sequence length="152" mass="17059">MSKNSIETLLWSIALPGFGQLLNQKYIKGITLILLELLINIQANLNIAILLSFQGDIFSSIKETNYQWLMFYPCLYFFSMWDAFKDAGGGKSPFSFLPFVFAAYLVTIGIIYSAKITIFGVLFGPVFLPMVLVLPGVFIGLIVKRALIFLIK</sequence>
<feature type="transmembrane region" description="Helical" evidence="1">
    <location>
        <begin position="30"/>
        <end position="53"/>
    </location>
</feature>
<feature type="transmembrane region" description="Helical" evidence="1">
    <location>
        <begin position="120"/>
        <end position="143"/>
    </location>
</feature>
<accession>A0A3S0HMW1</accession>
<keyword evidence="1" id="KW-1133">Transmembrane helix</keyword>
<proteinExistence type="predicted"/>
<dbReference type="Proteomes" id="UP000276349">
    <property type="component" value="Unassembled WGS sequence"/>
</dbReference>
<dbReference type="OrthoDB" id="1681794at2"/>
<dbReference type="EMBL" id="RXNR01000009">
    <property type="protein sequence ID" value="RTQ94900.1"/>
    <property type="molecule type" value="Genomic_DNA"/>
</dbReference>
<evidence type="ECO:0000256" key="1">
    <source>
        <dbReference type="SAM" id="Phobius"/>
    </source>
</evidence>
<name>A0A3S0HMW1_9BACI</name>
<feature type="transmembrane region" description="Helical" evidence="1">
    <location>
        <begin position="96"/>
        <end position="114"/>
    </location>
</feature>
<evidence type="ECO:0000313" key="2">
    <source>
        <dbReference type="EMBL" id="RTQ94900.1"/>
    </source>
</evidence>
<protein>
    <submittedName>
        <fullName evidence="2">Uncharacterized protein</fullName>
    </submittedName>
</protein>
<reference evidence="2 3" key="1">
    <citation type="submission" date="2018-12" db="EMBL/GenBank/DDBJ databases">
        <authorList>
            <person name="Yu L."/>
        </authorList>
    </citation>
    <scope>NUCLEOTIDE SEQUENCE [LARGE SCALE GENOMIC DNA]</scope>
    <source>
        <strain evidence="2 3">S5H2222</strain>
    </source>
</reference>